<evidence type="ECO:0000313" key="1">
    <source>
        <dbReference type="EMBL" id="JAD57022.1"/>
    </source>
</evidence>
<reference evidence="1" key="1">
    <citation type="submission" date="2014-09" db="EMBL/GenBank/DDBJ databases">
        <authorList>
            <person name="Magalhaes I.L.F."/>
            <person name="Oliveira U."/>
            <person name="Santos F.R."/>
            <person name="Vidigal T.H.D.A."/>
            <person name="Brescovit A.D."/>
            <person name="Santos A.J."/>
        </authorList>
    </citation>
    <scope>NUCLEOTIDE SEQUENCE</scope>
    <source>
        <tissue evidence="1">Shoot tissue taken approximately 20 cm above the soil surface</tissue>
    </source>
</reference>
<reference evidence="1" key="2">
    <citation type="journal article" date="2015" name="Data Brief">
        <title>Shoot transcriptome of the giant reed, Arundo donax.</title>
        <authorList>
            <person name="Barrero R.A."/>
            <person name="Guerrero F.D."/>
            <person name="Moolhuijzen P."/>
            <person name="Goolsby J.A."/>
            <person name="Tidwell J."/>
            <person name="Bellgard S.E."/>
            <person name="Bellgard M.I."/>
        </authorList>
    </citation>
    <scope>NUCLEOTIDE SEQUENCE</scope>
    <source>
        <tissue evidence="1">Shoot tissue taken approximately 20 cm above the soil surface</tissue>
    </source>
</reference>
<organism evidence="1">
    <name type="scientific">Arundo donax</name>
    <name type="common">Giant reed</name>
    <name type="synonym">Donax arundinaceus</name>
    <dbReference type="NCBI Taxonomy" id="35708"/>
    <lineage>
        <taxon>Eukaryota</taxon>
        <taxon>Viridiplantae</taxon>
        <taxon>Streptophyta</taxon>
        <taxon>Embryophyta</taxon>
        <taxon>Tracheophyta</taxon>
        <taxon>Spermatophyta</taxon>
        <taxon>Magnoliopsida</taxon>
        <taxon>Liliopsida</taxon>
        <taxon>Poales</taxon>
        <taxon>Poaceae</taxon>
        <taxon>PACMAD clade</taxon>
        <taxon>Arundinoideae</taxon>
        <taxon>Arundineae</taxon>
        <taxon>Arundo</taxon>
    </lineage>
</organism>
<name>A0A0A9BCJ8_ARUDO</name>
<protein>
    <submittedName>
        <fullName evidence="1">Uncharacterized protein</fullName>
    </submittedName>
</protein>
<sequence length="28" mass="3073">MFSLFTVSFSPVCTEYKYAPSLVTLALG</sequence>
<dbReference type="EMBL" id="GBRH01240873">
    <property type="protein sequence ID" value="JAD57022.1"/>
    <property type="molecule type" value="Transcribed_RNA"/>
</dbReference>
<proteinExistence type="predicted"/>
<dbReference type="AlphaFoldDB" id="A0A0A9BCJ8"/>
<accession>A0A0A9BCJ8</accession>